<organism evidence="2 3">
    <name type="scientific">Dibothriocephalus latus</name>
    <name type="common">Fish tapeworm</name>
    <name type="synonym">Diphyllobothrium latum</name>
    <dbReference type="NCBI Taxonomy" id="60516"/>
    <lineage>
        <taxon>Eukaryota</taxon>
        <taxon>Metazoa</taxon>
        <taxon>Spiralia</taxon>
        <taxon>Lophotrochozoa</taxon>
        <taxon>Platyhelminthes</taxon>
        <taxon>Cestoda</taxon>
        <taxon>Eucestoda</taxon>
        <taxon>Diphyllobothriidea</taxon>
        <taxon>Diphyllobothriidae</taxon>
        <taxon>Dibothriocephalus</taxon>
    </lineage>
</organism>
<accession>A0A3P7NMG9</accession>
<dbReference type="Pfam" id="PF00102">
    <property type="entry name" value="Y_phosphatase"/>
    <property type="match status" value="1"/>
</dbReference>
<gene>
    <name evidence="2" type="ORF">DILT_LOCUS5393</name>
</gene>
<evidence type="ECO:0000313" key="3">
    <source>
        <dbReference type="Proteomes" id="UP000281553"/>
    </source>
</evidence>
<protein>
    <recommendedName>
        <fullName evidence="1">Tyrosine-protein phosphatase domain-containing protein</fullName>
    </recommendedName>
</protein>
<dbReference type="InterPro" id="IPR050348">
    <property type="entry name" value="Protein-Tyr_Phosphatase"/>
</dbReference>
<evidence type="ECO:0000259" key="1">
    <source>
        <dbReference type="PROSITE" id="PS50055"/>
    </source>
</evidence>
<dbReference type="PRINTS" id="PR00700">
    <property type="entry name" value="PRTYPHPHTASE"/>
</dbReference>
<dbReference type="PANTHER" id="PTHR19134:SF553">
    <property type="entry name" value="TYROSINE-PROTEIN PHOSPHATASE 10D-RELATED"/>
    <property type="match status" value="1"/>
</dbReference>
<dbReference type="PANTHER" id="PTHR19134">
    <property type="entry name" value="RECEPTOR-TYPE TYROSINE-PROTEIN PHOSPHATASE"/>
    <property type="match status" value="1"/>
</dbReference>
<evidence type="ECO:0000313" key="2">
    <source>
        <dbReference type="EMBL" id="VDN09562.1"/>
    </source>
</evidence>
<dbReference type="CDD" id="cd00047">
    <property type="entry name" value="PTPc"/>
    <property type="match status" value="1"/>
</dbReference>
<dbReference type="InterPro" id="IPR000242">
    <property type="entry name" value="PTP_cat"/>
</dbReference>
<dbReference type="EMBL" id="UYRU01047317">
    <property type="protein sequence ID" value="VDN09562.1"/>
    <property type="molecule type" value="Genomic_DNA"/>
</dbReference>
<dbReference type="Gene3D" id="3.90.190.10">
    <property type="entry name" value="Protein tyrosine phosphatase superfamily"/>
    <property type="match status" value="1"/>
</dbReference>
<sequence>MDSRKRSKAETNKNYDSGDRNSSFLTYTHTWDANLCLNYDRSIPVSSFVSYMTSERMTNYKKLRLQYVHAVAGNYINASYIGSCSAALTGRTYRVESLAKPEFIITQDPLRETIGDFWQMVYEQQTPLIIMLSGCAAGGNEGSIDYWPTNVQEVWVFGSQQTEVSVQLMSERADHDWLENNFRVWLKGKENMPLTVRQLQFLNWPMGGHPNELQLVKFIEECYNPKVLVAKNAGPRVIHCR</sequence>
<proteinExistence type="predicted"/>
<keyword evidence="3" id="KW-1185">Reference proteome</keyword>
<name>A0A3P7NMG9_DIBLA</name>
<dbReference type="AlphaFoldDB" id="A0A3P7NMG9"/>
<dbReference type="PROSITE" id="PS50055">
    <property type="entry name" value="TYR_PHOSPHATASE_PTP"/>
    <property type="match status" value="1"/>
</dbReference>
<dbReference type="Proteomes" id="UP000281553">
    <property type="component" value="Unassembled WGS sequence"/>
</dbReference>
<dbReference type="SUPFAM" id="SSF52799">
    <property type="entry name" value="(Phosphotyrosine protein) phosphatases II"/>
    <property type="match status" value="1"/>
</dbReference>
<reference evidence="2 3" key="1">
    <citation type="submission" date="2018-11" db="EMBL/GenBank/DDBJ databases">
        <authorList>
            <consortium name="Pathogen Informatics"/>
        </authorList>
    </citation>
    <scope>NUCLEOTIDE SEQUENCE [LARGE SCALE GENOMIC DNA]</scope>
</reference>
<dbReference type="SMART" id="SM00194">
    <property type="entry name" value="PTPc"/>
    <property type="match status" value="1"/>
</dbReference>
<feature type="domain" description="Tyrosine-protein phosphatase" evidence="1">
    <location>
        <begin position="40"/>
        <end position="241"/>
    </location>
</feature>
<dbReference type="InterPro" id="IPR029021">
    <property type="entry name" value="Prot-tyrosine_phosphatase-like"/>
</dbReference>
<dbReference type="GO" id="GO:0004725">
    <property type="term" value="F:protein tyrosine phosphatase activity"/>
    <property type="evidence" value="ECO:0007669"/>
    <property type="project" value="InterPro"/>
</dbReference>
<dbReference type="OrthoDB" id="9979034at2759"/>